<gene>
    <name evidence="1" type="ORF">DRU74_19940</name>
</gene>
<dbReference type="AlphaFoldDB" id="A0A3R0XM19"/>
<dbReference type="Proteomes" id="UP000885374">
    <property type="component" value="Unassembled WGS sequence"/>
</dbReference>
<proteinExistence type="predicted"/>
<comment type="caution">
    <text evidence="1">The sequence shown here is derived from an EMBL/GenBank/DDBJ whole genome shotgun (WGS) entry which is preliminary data.</text>
</comment>
<reference evidence="1" key="1">
    <citation type="submission" date="2018-07" db="EMBL/GenBank/DDBJ databases">
        <authorList>
            <person name="Ashton P.M."/>
            <person name="Dallman T."/>
            <person name="Nair S."/>
            <person name="De Pinna E."/>
            <person name="Peters T."/>
            <person name="Grant K."/>
        </authorList>
    </citation>
    <scope>NUCLEOTIDE SEQUENCE [LARGE SCALE GENOMIC DNA]</scope>
    <source>
        <strain evidence="1">157339</strain>
    </source>
</reference>
<organism evidence="1">
    <name type="scientific">Salmonella enterica I</name>
    <dbReference type="NCBI Taxonomy" id="59201"/>
    <lineage>
        <taxon>Bacteria</taxon>
        <taxon>Pseudomonadati</taxon>
        <taxon>Pseudomonadota</taxon>
        <taxon>Gammaproteobacteria</taxon>
        <taxon>Enterobacterales</taxon>
        <taxon>Enterobacteriaceae</taxon>
        <taxon>Salmonella</taxon>
    </lineage>
</organism>
<accession>A0A3R0XM19</accession>
<sequence>MLYTIYREKMARNIIAHWVYKYLCSKSSMHGFVNEYMIAVQKYEQQYQYPWILNNPFILYSIYNAVK</sequence>
<protein>
    <submittedName>
        <fullName evidence="1">Uncharacterized protein</fullName>
    </submittedName>
</protein>
<name>A0A3R0XM19_SALET</name>
<evidence type="ECO:0000313" key="1">
    <source>
        <dbReference type="EMBL" id="MLU98968.1"/>
    </source>
</evidence>
<dbReference type="EMBL" id="RVHM01000032">
    <property type="protein sequence ID" value="MLU98968.1"/>
    <property type="molecule type" value="Genomic_DNA"/>
</dbReference>